<proteinExistence type="predicted"/>
<dbReference type="InterPro" id="IPR043502">
    <property type="entry name" value="DNA/RNA_pol_sf"/>
</dbReference>
<dbReference type="EMBL" id="BQNB010019463">
    <property type="protein sequence ID" value="GJT85577.1"/>
    <property type="molecule type" value="Genomic_DNA"/>
</dbReference>
<keyword evidence="3" id="KW-0540">Nuclease</keyword>
<evidence type="ECO:0000256" key="2">
    <source>
        <dbReference type="ARBA" id="ARBA00022695"/>
    </source>
</evidence>
<evidence type="ECO:0000256" key="4">
    <source>
        <dbReference type="ARBA" id="ARBA00022759"/>
    </source>
</evidence>
<dbReference type="Gene3D" id="3.30.70.270">
    <property type="match status" value="3"/>
</dbReference>
<evidence type="ECO:0000259" key="6">
    <source>
        <dbReference type="PROSITE" id="PS50878"/>
    </source>
</evidence>
<sequence length="698" mass="79232">MVATRTSSVEVHVDESTRNYVTSVITPLEEKIDNMSIEELLLARQYNHNGEGTSRVSRISKLEFLKFYGDDVQGWIHGETVNWGVYKEAVLKRFGSINEDLMAELKNLSMFIVGLPAAIELNVRMFRPRTLSDAFSLASLQEATLAVINKKNTPLLPTPRPASNWNVNRNTSYAPTSTTTTVAVPVLNTQTVNKYSSSETTGQKKLLSQKEFSKKGPKIYVSIMIRRSTHNFLDLYTAKKMGCRIRNTCPLQVTVGDGNKLISQHMVKDFQWKIQGVMFTTDVMLLPLGGCDLVLGVQWLSTLGTIQWNFKDLVMQFHYEGQKVILRGTHQAELIWLTRKKMSKLVSQTENVQVSSLCCIEQSATLHLMQCSEGQDNNLTGELNQLLEEYADVFTMHKELPPYRSFDHKIPLKTNNVSINIRPYRYPPTQKNTIETMIKELLYSGIVRPSNSPFSSPIVIVKKKDGSWRMCIDYRHLNKNTVKDKFPILVIKELIDELHGAMVFSKLDLRLGYHQIRMCEKDIYKTAFRSHEGHYEFVVMPFGLTNAPSTFQALMNSVFKPFFEEIHTSTMRDNTLFAKKSKCVFGTTQVEYLGHIISAQGVSTDPSKIIAMQSWPVPTTLKQLRGFLGLTCYYRRFIKGYASISQPLTTLLKKNAFQWSPQAQAAFEALKQAMIQSPVLALPNFAEEFVIETDASGI</sequence>
<evidence type="ECO:0000256" key="3">
    <source>
        <dbReference type="ARBA" id="ARBA00022722"/>
    </source>
</evidence>
<name>A0ABQ5HCK1_9ASTR</name>
<accession>A0ABQ5HCK1</accession>
<dbReference type="InterPro" id="IPR041577">
    <property type="entry name" value="RT_RNaseH_2"/>
</dbReference>
<gene>
    <name evidence="7" type="ORF">Tco_1067294</name>
</gene>
<evidence type="ECO:0000313" key="7">
    <source>
        <dbReference type="EMBL" id="GJT85577.1"/>
    </source>
</evidence>
<evidence type="ECO:0000313" key="8">
    <source>
        <dbReference type="Proteomes" id="UP001151760"/>
    </source>
</evidence>
<dbReference type="CDD" id="cd00303">
    <property type="entry name" value="retropepsin_like"/>
    <property type="match status" value="1"/>
</dbReference>
<dbReference type="InterPro" id="IPR021109">
    <property type="entry name" value="Peptidase_aspartic_dom_sf"/>
</dbReference>
<comment type="caution">
    <text evidence="7">The sequence shown here is derived from an EMBL/GenBank/DDBJ whole genome shotgun (WGS) entry which is preliminary data.</text>
</comment>
<dbReference type="PANTHER" id="PTHR37984:SF5">
    <property type="entry name" value="PROTEIN NYNRIN-LIKE"/>
    <property type="match status" value="1"/>
</dbReference>
<dbReference type="InterPro" id="IPR043128">
    <property type="entry name" value="Rev_trsase/Diguanyl_cyclase"/>
</dbReference>
<dbReference type="InterPro" id="IPR050951">
    <property type="entry name" value="Retrovirus_Pol_polyprotein"/>
</dbReference>
<keyword evidence="8" id="KW-1185">Reference proteome</keyword>
<dbReference type="CDD" id="cd01647">
    <property type="entry name" value="RT_LTR"/>
    <property type="match status" value="1"/>
</dbReference>
<reference evidence="7" key="2">
    <citation type="submission" date="2022-01" db="EMBL/GenBank/DDBJ databases">
        <authorList>
            <person name="Yamashiro T."/>
            <person name="Shiraishi A."/>
            <person name="Satake H."/>
            <person name="Nakayama K."/>
        </authorList>
    </citation>
    <scope>NUCLEOTIDE SEQUENCE</scope>
</reference>
<keyword evidence="4" id="KW-0378">Hydrolase</keyword>
<dbReference type="Pfam" id="PF00078">
    <property type="entry name" value="RVT_1"/>
    <property type="match status" value="1"/>
</dbReference>
<reference evidence="7" key="1">
    <citation type="journal article" date="2022" name="Int. J. Mol. Sci.">
        <title>Draft Genome of Tanacetum Coccineum: Genomic Comparison of Closely Related Tanacetum-Family Plants.</title>
        <authorList>
            <person name="Yamashiro T."/>
            <person name="Shiraishi A."/>
            <person name="Nakayama K."/>
            <person name="Satake H."/>
        </authorList>
    </citation>
    <scope>NUCLEOTIDE SEQUENCE</scope>
</reference>
<organism evidence="7 8">
    <name type="scientific">Tanacetum coccineum</name>
    <dbReference type="NCBI Taxonomy" id="301880"/>
    <lineage>
        <taxon>Eukaryota</taxon>
        <taxon>Viridiplantae</taxon>
        <taxon>Streptophyta</taxon>
        <taxon>Embryophyta</taxon>
        <taxon>Tracheophyta</taxon>
        <taxon>Spermatophyta</taxon>
        <taxon>Magnoliopsida</taxon>
        <taxon>eudicotyledons</taxon>
        <taxon>Gunneridae</taxon>
        <taxon>Pentapetalae</taxon>
        <taxon>asterids</taxon>
        <taxon>campanulids</taxon>
        <taxon>Asterales</taxon>
        <taxon>Asteraceae</taxon>
        <taxon>Asteroideae</taxon>
        <taxon>Anthemideae</taxon>
        <taxon>Anthemidinae</taxon>
        <taxon>Tanacetum</taxon>
    </lineage>
</organism>
<dbReference type="SUPFAM" id="SSF56672">
    <property type="entry name" value="DNA/RNA polymerases"/>
    <property type="match status" value="1"/>
</dbReference>
<evidence type="ECO:0000256" key="5">
    <source>
        <dbReference type="ARBA" id="ARBA00023268"/>
    </source>
</evidence>
<dbReference type="Proteomes" id="UP001151760">
    <property type="component" value="Unassembled WGS sequence"/>
</dbReference>
<dbReference type="Pfam" id="PF08284">
    <property type="entry name" value="RVP_2"/>
    <property type="match status" value="1"/>
</dbReference>
<keyword evidence="5" id="KW-0511">Multifunctional enzyme</keyword>
<keyword evidence="4" id="KW-0255">Endonuclease</keyword>
<dbReference type="Pfam" id="PF17919">
    <property type="entry name" value="RT_RNaseH_2"/>
    <property type="match status" value="1"/>
</dbReference>
<protein>
    <submittedName>
        <fullName evidence="7">Transposon ty3-G gag-pol polyprotein</fullName>
    </submittedName>
</protein>
<feature type="non-terminal residue" evidence="7">
    <location>
        <position position="698"/>
    </location>
</feature>
<dbReference type="InterPro" id="IPR000477">
    <property type="entry name" value="RT_dom"/>
</dbReference>
<dbReference type="Gene3D" id="2.40.70.10">
    <property type="entry name" value="Acid Proteases"/>
    <property type="match status" value="1"/>
</dbReference>
<feature type="domain" description="Reverse transcriptase" evidence="6">
    <location>
        <begin position="442"/>
        <end position="632"/>
    </location>
</feature>
<dbReference type="PROSITE" id="PS50878">
    <property type="entry name" value="RT_POL"/>
    <property type="match status" value="1"/>
</dbReference>
<dbReference type="PANTHER" id="PTHR37984">
    <property type="entry name" value="PROTEIN CBG26694"/>
    <property type="match status" value="1"/>
</dbReference>
<dbReference type="Gene3D" id="3.10.10.10">
    <property type="entry name" value="HIV Type 1 Reverse Transcriptase, subunit A, domain 1"/>
    <property type="match status" value="1"/>
</dbReference>
<keyword evidence="2" id="KW-0548">Nucleotidyltransferase</keyword>
<keyword evidence="1" id="KW-0808">Transferase</keyword>
<evidence type="ECO:0000256" key="1">
    <source>
        <dbReference type="ARBA" id="ARBA00022679"/>
    </source>
</evidence>